<accession>A0A7L9J4Q4</accession>
<proteinExistence type="predicted"/>
<organism evidence="2 3">
    <name type="scientific">Janibacter indicus</name>
    <dbReference type="NCBI Taxonomy" id="857417"/>
    <lineage>
        <taxon>Bacteria</taxon>
        <taxon>Bacillati</taxon>
        <taxon>Actinomycetota</taxon>
        <taxon>Actinomycetes</taxon>
        <taxon>Micrococcales</taxon>
        <taxon>Intrasporangiaceae</taxon>
        <taxon>Janibacter</taxon>
    </lineage>
</organism>
<dbReference type="AlphaFoldDB" id="A0A7L9J4Q4"/>
<gene>
    <name evidence="2" type="ORF">IGS73_06475</name>
</gene>
<sequence length="127" mass="13959">MPSDPNHDALPEPPEELKERGRDLWTSVLVDLELEEHELALLRAACVTADLMQTLAEELVDAPTKTTNARGDEVANPVFVEYRQQSQSLSRLLASLRLPSGLTEGGELKRPQRRGAARGSYGIRGLA</sequence>
<dbReference type="Proteomes" id="UP000593998">
    <property type="component" value="Chromosome"/>
</dbReference>
<evidence type="ECO:0000256" key="1">
    <source>
        <dbReference type="SAM" id="MobiDB-lite"/>
    </source>
</evidence>
<evidence type="ECO:0008006" key="4">
    <source>
        <dbReference type="Google" id="ProtNLM"/>
    </source>
</evidence>
<name>A0A7L9J4Q4_9MICO</name>
<protein>
    <recommendedName>
        <fullName evidence="4">Phage terminase, small subunit, putative, P27 family</fullName>
    </recommendedName>
</protein>
<dbReference type="RefSeq" id="WP_192911887.1">
    <property type="nucleotide sequence ID" value="NZ_CP062789.1"/>
</dbReference>
<dbReference type="EMBL" id="CP062789">
    <property type="protein sequence ID" value="QOK24013.1"/>
    <property type="molecule type" value="Genomic_DNA"/>
</dbReference>
<feature type="region of interest" description="Disordered" evidence="1">
    <location>
        <begin position="103"/>
        <end position="127"/>
    </location>
</feature>
<evidence type="ECO:0000313" key="2">
    <source>
        <dbReference type="EMBL" id="QOK24013.1"/>
    </source>
</evidence>
<reference evidence="2 3" key="1">
    <citation type="submission" date="2020-10" db="EMBL/GenBank/DDBJ databases">
        <title>Janibacter indicus TT2 genome sequence.</title>
        <authorList>
            <person name="Lee K."/>
            <person name="Ganzorig M."/>
        </authorList>
    </citation>
    <scope>NUCLEOTIDE SEQUENCE [LARGE SCALE GENOMIC DNA]</scope>
    <source>
        <strain evidence="2 3">TT2</strain>
    </source>
</reference>
<evidence type="ECO:0000313" key="3">
    <source>
        <dbReference type="Proteomes" id="UP000593998"/>
    </source>
</evidence>